<protein>
    <recommendedName>
        <fullName evidence="4">LPS-assembly lipoprotein</fullName>
    </recommendedName>
</protein>
<feature type="chain" id="PRO_5023076996" description="LPS-assembly lipoprotein" evidence="1">
    <location>
        <begin position="24"/>
        <end position="161"/>
    </location>
</feature>
<evidence type="ECO:0000313" key="3">
    <source>
        <dbReference type="Proteomes" id="UP000325291"/>
    </source>
</evidence>
<feature type="signal peptide" evidence="1">
    <location>
        <begin position="1"/>
        <end position="23"/>
    </location>
</feature>
<evidence type="ECO:0008006" key="4">
    <source>
        <dbReference type="Google" id="ProtNLM"/>
    </source>
</evidence>
<keyword evidence="3" id="KW-1185">Reference proteome</keyword>
<accession>A0A5A9Z728</accession>
<organism evidence="2 3">
    <name type="scientific">Aquicoccus porphyridii</name>
    <dbReference type="NCBI Taxonomy" id="1852029"/>
    <lineage>
        <taxon>Bacteria</taxon>
        <taxon>Pseudomonadati</taxon>
        <taxon>Pseudomonadota</taxon>
        <taxon>Alphaproteobacteria</taxon>
        <taxon>Rhodobacterales</taxon>
        <taxon>Paracoccaceae</taxon>
        <taxon>Aquicoccus</taxon>
    </lineage>
</organism>
<dbReference type="Gene3D" id="3.30.160.150">
    <property type="entry name" value="Lipoprotein like domain"/>
    <property type="match status" value="1"/>
</dbReference>
<comment type="caution">
    <text evidence="2">The sequence shown here is derived from an EMBL/GenBank/DDBJ whole genome shotgun (WGS) entry which is preliminary data.</text>
</comment>
<dbReference type="InterPro" id="IPR007485">
    <property type="entry name" value="LPS_assembly_LptE"/>
</dbReference>
<dbReference type="Proteomes" id="UP000325291">
    <property type="component" value="Unassembled WGS sequence"/>
</dbReference>
<dbReference type="EMBL" id="VINQ01000011">
    <property type="protein sequence ID" value="KAA0912990.1"/>
    <property type="molecule type" value="Genomic_DNA"/>
</dbReference>
<evidence type="ECO:0000313" key="2">
    <source>
        <dbReference type="EMBL" id="KAA0912990.1"/>
    </source>
</evidence>
<proteinExistence type="predicted"/>
<dbReference type="AlphaFoldDB" id="A0A5A9Z728"/>
<dbReference type="Pfam" id="PF04390">
    <property type="entry name" value="LptE"/>
    <property type="match status" value="1"/>
</dbReference>
<keyword evidence="1" id="KW-0732">Signal</keyword>
<sequence length="161" mass="17171">MWWSRRTFLLGALALSGCGFTPAYGPGGTAGRLQGTILIDAPQDRNGYLLVRHLEDRLGRAAAARYGLSLALDIKRERMAIAADNITTRFNLIGRVSYALRDLGDGRVLTSGNVDSFTGYSATGSTAATQTAEANAHERLMTILGDQIVMRLVAASGELPA</sequence>
<reference evidence="2 3" key="1">
    <citation type="submission" date="2019-07" db="EMBL/GenBank/DDBJ databases">
        <title>Aquicoccus porphyridii gen. nov., sp. nov., isolated from a small marine red alga, Porphyridium marinum.</title>
        <authorList>
            <person name="Liu L."/>
        </authorList>
    </citation>
    <scope>NUCLEOTIDE SEQUENCE [LARGE SCALE GENOMIC DNA]</scope>
    <source>
        <strain evidence="2 3">L1 8-17</strain>
    </source>
</reference>
<evidence type="ECO:0000256" key="1">
    <source>
        <dbReference type="SAM" id="SignalP"/>
    </source>
</evidence>
<dbReference type="RefSeq" id="WP_111364421.1">
    <property type="nucleotide sequence ID" value="NZ_JASHJG010000020.1"/>
</dbReference>
<gene>
    <name evidence="2" type="ORF">FLO80_14270</name>
</gene>
<name>A0A5A9Z728_9RHOB</name>
<dbReference type="PROSITE" id="PS51257">
    <property type="entry name" value="PROKAR_LIPOPROTEIN"/>
    <property type="match status" value="1"/>
</dbReference>
<dbReference type="GO" id="GO:0019867">
    <property type="term" value="C:outer membrane"/>
    <property type="evidence" value="ECO:0007669"/>
    <property type="project" value="InterPro"/>
</dbReference>
<dbReference type="GO" id="GO:0043165">
    <property type="term" value="P:Gram-negative-bacterium-type cell outer membrane assembly"/>
    <property type="evidence" value="ECO:0007669"/>
    <property type="project" value="InterPro"/>
</dbReference>